<keyword evidence="3" id="KW-1185">Reference proteome</keyword>
<proteinExistence type="predicted"/>
<dbReference type="STRING" id="42157.A0A182EER8"/>
<keyword evidence="1" id="KW-1133">Transmembrane helix</keyword>
<dbReference type="Proteomes" id="UP000271087">
    <property type="component" value="Unassembled WGS sequence"/>
</dbReference>
<name>A0A182EER8_ONCOC</name>
<feature type="transmembrane region" description="Helical" evidence="1">
    <location>
        <begin position="29"/>
        <end position="49"/>
    </location>
</feature>
<reference evidence="4" key="1">
    <citation type="submission" date="2016-06" db="UniProtKB">
        <authorList>
            <consortium name="WormBaseParasite"/>
        </authorList>
    </citation>
    <scope>IDENTIFICATION</scope>
</reference>
<dbReference type="AlphaFoldDB" id="A0A182EER8"/>
<organism evidence="4">
    <name type="scientific">Onchocerca ochengi</name>
    <name type="common">Filarial nematode worm</name>
    <dbReference type="NCBI Taxonomy" id="42157"/>
    <lineage>
        <taxon>Eukaryota</taxon>
        <taxon>Metazoa</taxon>
        <taxon>Ecdysozoa</taxon>
        <taxon>Nematoda</taxon>
        <taxon>Chromadorea</taxon>
        <taxon>Rhabditida</taxon>
        <taxon>Spirurina</taxon>
        <taxon>Spiruromorpha</taxon>
        <taxon>Filarioidea</taxon>
        <taxon>Onchocercidae</taxon>
        <taxon>Onchocerca</taxon>
    </lineage>
</organism>
<keyword evidence="1" id="KW-0812">Transmembrane</keyword>
<dbReference type="EMBL" id="UYRW01002083">
    <property type="protein sequence ID" value="VDK82919.1"/>
    <property type="molecule type" value="Genomic_DNA"/>
</dbReference>
<evidence type="ECO:0000313" key="2">
    <source>
        <dbReference type="EMBL" id="VDK82919.1"/>
    </source>
</evidence>
<protein>
    <submittedName>
        <fullName evidence="4">Imv membrane protein</fullName>
    </submittedName>
</protein>
<evidence type="ECO:0000256" key="1">
    <source>
        <dbReference type="SAM" id="Phobius"/>
    </source>
</evidence>
<keyword evidence="1" id="KW-0472">Membrane</keyword>
<reference evidence="2 3" key="2">
    <citation type="submission" date="2018-08" db="EMBL/GenBank/DDBJ databases">
        <authorList>
            <person name="Laetsch R D."/>
            <person name="Stevens L."/>
            <person name="Kumar S."/>
            <person name="Blaxter L. M."/>
        </authorList>
    </citation>
    <scope>NUCLEOTIDE SEQUENCE [LARGE SCALE GENOMIC DNA]</scope>
</reference>
<sequence>MSEVSSTTTISATTTAKSTDDVNGTRIDIIVIIVLVVIVILLICGYFGYRKLKQRRRNHGEYRPQFEEYQHAKNLPYLQPPSIEGLI</sequence>
<evidence type="ECO:0000313" key="4">
    <source>
        <dbReference type="WBParaSite" id="nOo.2.0.1.t06578-RA"/>
    </source>
</evidence>
<dbReference type="WBParaSite" id="nOo.2.0.1.t06578-RA">
    <property type="protein sequence ID" value="nOo.2.0.1.t06578-RA"/>
    <property type="gene ID" value="nOo.2.0.1.g06578"/>
</dbReference>
<gene>
    <name evidence="2" type="ORF">NOO_LOCUS6578</name>
</gene>
<dbReference type="OrthoDB" id="5851624at2759"/>
<accession>A0A182EER8</accession>
<evidence type="ECO:0000313" key="3">
    <source>
        <dbReference type="Proteomes" id="UP000271087"/>
    </source>
</evidence>